<accession>A0A4R8I3Y3</accession>
<evidence type="ECO:0008006" key="6">
    <source>
        <dbReference type="Google" id="ProtNLM"/>
    </source>
</evidence>
<gene>
    <name evidence="4" type="ORF">B0I22_3063</name>
</gene>
<organism evidence="4 5">
    <name type="scientific">Epilithonimonas xixisoli</name>
    <dbReference type="NCBI Taxonomy" id="1476462"/>
    <lineage>
        <taxon>Bacteria</taxon>
        <taxon>Pseudomonadati</taxon>
        <taxon>Bacteroidota</taxon>
        <taxon>Flavobacteriia</taxon>
        <taxon>Flavobacteriales</taxon>
        <taxon>Weeksellaceae</taxon>
        <taxon>Chryseobacterium group</taxon>
        <taxon>Epilithonimonas</taxon>
    </lineage>
</organism>
<dbReference type="EMBL" id="SOEO01000003">
    <property type="protein sequence ID" value="TDX83008.1"/>
    <property type="molecule type" value="Genomic_DNA"/>
</dbReference>
<feature type="region of interest" description="Disordered" evidence="1">
    <location>
        <begin position="31"/>
        <end position="78"/>
    </location>
</feature>
<feature type="chain" id="PRO_5020217523" description="Secreted protein with PEP-CTERM sorting signal" evidence="3">
    <location>
        <begin position="19"/>
        <end position="107"/>
    </location>
</feature>
<evidence type="ECO:0000256" key="1">
    <source>
        <dbReference type="SAM" id="MobiDB-lite"/>
    </source>
</evidence>
<evidence type="ECO:0000313" key="4">
    <source>
        <dbReference type="EMBL" id="TDX83008.1"/>
    </source>
</evidence>
<keyword evidence="2" id="KW-1133">Transmembrane helix</keyword>
<dbReference type="AlphaFoldDB" id="A0A4R8I3Y3"/>
<dbReference type="Proteomes" id="UP000295313">
    <property type="component" value="Unassembled WGS sequence"/>
</dbReference>
<keyword evidence="3" id="KW-0732">Signal</keyword>
<keyword evidence="2" id="KW-0812">Transmembrane</keyword>
<proteinExistence type="predicted"/>
<feature type="signal peptide" evidence="3">
    <location>
        <begin position="1"/>
        <end position="18"/>
    </location>
</feature>
<sequence>MKKYLTLIYITLSVMTFAQFQDNVFEKDRTVQQQSELSNSAQVESNGSAEEGNPSSFGNGMPDPGDQEEGPGNPGEPVPIDGYVPLLIIGGLTLMVYYQRRNKKINI</sequence>
<keyword evidence="5" id="KW-1185">Reference proteome</keyword>
<comment type="caution">
    <text evidence="4">The sequence shown here is derived from an EMBL/GenBank/DDBJ whole genome shotgun (WGS) entry which is preliminary data.</text>
</comment>
<feature type="transmembrane region" description="Helical" evidence="2">
    <location>
        <begin position="82"/>
        <end position="98"/>
    </location>
</feature>
<evidence type="ECO:0000256" key="3">
    <source>
        <dbReference type="SAM" id="SignalP"/>
    </source>
</evidence>
<protein>
    <recommendedName>
        <fullName evidence="6">Secreted protein with PEP-CTERM sorting signal</fullName>
    </recommendedName>
</protein>
<reference evidence="4 5" key="1">
    <citation type="submission" date="2019-03" db="EMBL/GenBank/DDBJ databases">
        <title>Genomic Encyclopedia of Type Strains, Phase III (KMG-III): the genomes of soil and plant-associated and newly described type strains.</title>
        <authorList>
            <person name="Whitman W."/>
        </authorList>
    </citation>
    <scope>NUCLEOTIDE SEQUENCE [LARGE SCALE GENOMIC DNA]</scope>
    <source>
        <strain evidence="4 5">CGMCC 1.12802</strain>
    </source>
</reference>
<evidence type="ECO:0000313" key="5">
    <source>
        <dbReference type="Proteomes" id="UP000295313"/>
    </source>
</evidence>
<feature type="compositionally biased region" description="Polar residues" evidence="1">
    <location>
        <begin position="31"/>
        <end position="58"/>
    </location>
</feature>
<keyword evidence="2" id="KW-0472">Membrane</keyword>
<evidence type="ECO:0000256" key="2">
    <source>
        <dbReference type="SAM" id="Phobius"/>
    </source>
</evidence>
<name>A0A4R8I3Y3_9FLAO</name>